<gene>
    <name evidence="2" type="ORF">JY572_01575</name>
</gene>
<dbReference type="EMBL" id="CP071091">
    <property type="protein sequence ID" value="QSQ14807.1"/>
    <property type="molecule type" value="Genomic_DNA"/>
</dbReference>
<accession>A0ABX7N7S9</accession>
<dbReference type="Pfam" id="PF04738">
    <property type="entry name" value="Lant_dehydr_N"/>
    <property type="match status" value="1"/>
</dbReference>
<dbReference type="RefSeq" id="WP_206716564.1">
    <property type="nucleotide sequence ID" value="NZ_CP071091.1"/>
</dbReference>
<dbReference type="Proteomes" id="UP000663090">
    <property type="component" value="Chromosome"/>
</dbReference>
<dbReference type="InterPro" id="IPR006827">
    <property type="entry name" value="Lant_deHydtase_N"/>
</dbReference>
<name>A0ABX7N7S9_9BACT</name>
<keyword evidence="3" id="KW-1185">Reference proteome</keyword>
<reference evidence="2 3" key="1">
    <citation type="submission" date="2021-02" db="EMBL/GenBank/DDBJ databases">
        <title>De Novo genome assembly of isolated myxobacteria.</title>
        <authorList>
            <person name="Stevens D.C."/>
        </authorList>
    </citation>
    <scope>NUCLEOTIDE SEQUENCE [LARGE SCALE GENOMIC DNA]</scope>
    <source>
        <strain evidence="2 3">SCHIC003</strain>
    </source>
</reference>
<feature type="domain" description="Lantibiotic dehydratase N-terminal" evidence="1">
    <location>
        <begin position="120"/>
        <end position="699"/>
    </location>
</feature>
<evidence type="ECO:0000313" key="3">
    <source>
        <dbReference type="Proteomes" id="UP000663090"/>
    </source>
</evidence>
<evidence type="ECO:0000313" key="2">
    <source>
        <dbReference type="EMBL" id="QSQ14807.1"/>
    </source>
</evidence>
<proteinExistence type="predicted"/>
<sequence>MKGWTLFPHLVVRTTGFPFEWLERLGCPESAEWARRLESERRGLAVLREQGPRMRRPSREVLAALKAGRPVDTEGMESPERFVEWNTRAAAAQEADAGLAAALERELPAVESQLATLCREPRFLEAVASSSPPVAKDLLAGRGGSRVRRQVASYLQRLCAKNETMGFFGPINYGHVDPEAPTGVSLTWSGPETLVGRNTFAASWWVQGVARAIAFDPDIASWLVPRRKAFAEMPARKTGPVPMSAEDLLPRLVELADGTRTLSALASSLGVAPGLAREALRLGCDKALLTHQLEVPTAVHHPVDDLAERVAALPGAGARRHVEGLSSVLALMARYSAADASGKMALQDACARRVKELWGVAPSTERGPASESHNFYQDRLALREECGGDLRIEVGGERARELEARLSPALAWMAEAGWRTREAAREAVARRVGSRTVPFWKVAATTADLPVPLDTSMGEMLAKAIPDAAASSVELGDVALPAWDTSRTLPLITSVDLLVGARDVEAWGRGEYTLVMGDIHDTALVWGWALQFHPARAKVESAMVRAMGVLPRSVPLVTVLPSRRTGLLPSEFPGPVVELGGVSSRAAAWRIPLDDLFVESDGKSARLVSKRLGSEVCLYNGELDSAVHTAFSLPRIRSLRVSMGDHTPRLTLGGVVVQREQWRLDAAARDALLACKDDRARLRVAVNLWDARGLPTCVFAKFKGERKPVLVDVRSPPLLRVFLNLLEQKEDVLLSEMLPGPEQLWLRGPQGRHTVELRCTLLWGGPSMSPRLEPLPSVEEEA</sequence>
<evidence type="ECO:0000259" key="1">
    <source>
        <dbReference type="Pfam" id="PF04738"/>
    </source>
</evidence>
<protein>
    <submittedName>
        <fullName evidence="2">Lantibiotic dehydratase</fullName>
    </submittedName>
</protein>
<organism evidence="2 3">
    <name type="scientific">Myxococcus landrumensis</name>
    <dbReference type="NCBI Taxonomy" id="2813577"/>
    <lineage>
        <taxon>Bacteria</taxon>
        <taxon>Pseudomonadati</taxon>
        <taxon>Myxococcota</taxon>
        <taxon>Myxococcia</taxon>
        <taxon>Myxococcales</taxon>
        <taxon>Cystobacterineae</taxon>
        <taxon>Myxococcaceae</taxon>
        <taxon>Myxococcus</taxon>
    </lineage>
</organism>